<sequence>MSQLMEQAFLKAKQLPESDQEAIASIILQEIEAESRWDELFARPESADLLSRLADDALAEIRAGRARKLDLGEPAELISII</sequence>
<protein>
    <recommendedName>
        <fullName evidence="3">Addiction module component</fullName>
    </recommendedName>
</protein>
<dbReference type="EMBL" id="CP019082">
    <property type="protein sequence ID" value="APW64164.1"/>
    <property type="molecule type" value="Genomic_DNA"/>
</dbReference>
<reference evidence="2" key="1">
    <citation type="submission" date="2016-12" db="EMBL/GenBank/DDBJ databases">
        <title>Comparative genomics of four Isosphaeraceae planctomycetes: a common pool of plasmids and glycoside hydrolase genes.</title>
        <authorList>
            <person name="Ivanova A."/>
        </authorList>
    </citation>
    <scope>NUCLEOTIDE SEQUENCE [LARGE SCALE GENOMIC DNA]</scope>
    <source>
        <strain evidence="2">PX4</strain>
    </source>
</reference>
<name>A0A1U7CYZ9_9BACT</name>
<dbReference type="OrthoDB" id="5772099at2"/>
<dbReference type="RefSeq" id="WP_076350433.1">
    <property type="nucleotide sequence ID" value="NZ_CP019082.1"/>
</dbReference>
<evidence type="ECO:0000313" key="1">
    <source>
        <dbReference type="EMBL" id="APW64164.1"/>
    </source>
</evidence>
<organism evidence="1 2">
    <name type="scientific">Paludisphaera borealis</name>
    <dbReference type="NCBI Taxonomy" id="1387353"/>
    <lineage>
        <taxon>Bacteria</taxon>
        <taxon>Pseudomonadati</taxon>
        <taxon>Planctomycetota</taxon>
        <taxon>Planctomycetia</taxon>
        <taxon>Isosphaerales</taxon>
        <taxon>Isosphaeraceae</taxon>
        <taxon>Paludisphaera</taxon>
    </lineage>
</organism>
<keyword evidence="2" id="KW-1185">Reference proteome</keyword>
<dbReference type="AlphaFoldDB" id="A0A1U7CYZ9"/>
<proteinExistence type="predicted"/>
<dbReference type="Proteomes" id="UP000186309">
    <property type="component" value="Chromosome"/>
</dbReference>
<evidence type="ECO:0000313" key="2">
    <source>
        <dbReference type="Proteomes" id="UP000186309"/>
    </source>
</evidence>
<accession>A0A1U7CYZ9</accession>
<gene>
    <name evidence="1" type="ORF">BSF38_05756</name>
</gene>
<evidence type="ECO:0008006" key="3">
    <source>
        <dbReference type="Google" id="ProtNLM"/>
    </source>
</evidence>
<dbReference type="KEGG" id="pbor:BSF38_05756"/>